<dbReference type="EMBL" id="MKKU01000023">
    <property type="protein sequence ID" value="RNF26930.1"/>
    <property type="molecule type" value="Genomic_DNA"/>
</dbReference>
<name>A0A422QAD1_9TRYP</name>
<comment type="caution">
    <text evidence="2">The sequence shown here is derived from an EMBL/GenBank/DDBJ whole genome shotgun (WGS) entry which is preliminary data.</text>
</comment>
<dbReference type="GeneID" id="40314504"/>
<sequence length="120" mass="13524">MTVAKYEDSLEFPQPPPSFSNAKLGFKRLMQKQNRTQHNPQEKKKKNLPGTGEFIVIQSAAPPSNDAGAVDTRYRLGSPGIVDNKSDGSACPSVRLTKQQKSRDPYSRSNRISFRRLFRE</sequence>
<proteinExistence type="predicted"/>
<accession>A0A422QAD1</accession>
<feature type="region of interest" description="Disordered" evidence="1">
    <location>
        <begin position="77"/>
        <end position="120"/>
    </location>
</feature>
<dbReference type="RefSeq" id="XP_029232136.1">
    <property type="nucleotide sequence ID" value="XM_029367832.1"/>
</dbReference>
<dbReference type="AlphaFoldDB" id="A0A422QAD1"/>
<protein>
    <submittedName>
        <fullName evidence="2">Uncharacterized protein</fullName>
    </submittedName>
</protein>
<reference evidence="2 3" key="1">
    <citation type="journal article" date="2018" name="BMC Genomics">
        <title>Genomic comparison of Trypanosoma conorhini and Trypanosoma rangeli to Trypanosoma cruzi strains of high and low virulence.</title>
        <authorList>
            <person name="Bradwell K.R."/>
            <person name="Koparde V.N."/>
            <person name="Matveyev A.V."/>
            <person name="Serrano M.G."/>
            <person name="Alves J.M."/>
            <person name="Parikh H."/>
            <person name="Huang B."/>
            <person name="Lee V."/>
            <person name="Espinosa-Alvarez O."/>
            <person name="Ortiz P.A."/>
            <person name="Costa-Martins A.G."/>
            <person name="Teixeira M.M."/>
            <person name="Buck G.A."/>
        </authorList>
    </citation>
    <scope>NUCLEOTIDE SEQUENCE [LARGE SCALE GENOMIC DNA]</scope>
    <source>
        <strain evidence="2 3">025E</strain>
    </source>
</reference>
<evidence type="ECO:0000313" key="2">
    <source>
        <dbReference type="EMBL" id="RNF26930.1"/>
    </source>
</evidence>
<dbReference type="Proteomes" id="UP000284403">
    <property type="component" value="Unassembled WGS sequence"/>
</dbReference>
<evidence type="ECO:0000256" key="1">
    <source>
        <dbReference type="SAM" id="MobiDB-lite"/>
    </source>
</evidence>
<gene>
    <name evidence="2" type="ORF">Tco025E_00893</name>
</gene>
<keyword evidence="3" id="KW-1185">Reference proteome</keyword>
<evidence type="ECO:0000313" key="3">
    <source>
        <dbReference type="Proteomes" id="UP000284403"/>
    </source>
</evidence>
<organism evidence="2 3">
    <name type="scientific">Trypanosoma conorhini</name>
    <dbReference type="NCBI Taxonomy" id="83891"/>
    <lineage>
        <taxon>Eukaryota</taxon>
        <taxon>Discoba</taxon>
        <taxon>Euglenozoa</taxon>
        <taxon>Kinetoplastea</taxon>
        <taxon>Metakinetoplastina</taxon>
        <taxon>Trypanosomatida</taxon>
        <taxon>Trypanosomatidae</taxon>
        <taxon>Trypanosoma</taxon>
    </lineage>
</organism>
<feature type="region of interest" description="Disordered" evidence="1">
    <location>
        <begin position="1"/>
        <end position="52"/>
    </location>
</feature>